<protein>
    <submittedName>
        <fullName evidence="1">3780_t:CDS:1</fullName>
    </submittedName>
</protein>
<feature type="non-terminal residue" evidence="1">
    <location>
        <position position="454"/>
    </location>
</feature>
<dbReference type="EMBL" id="CAJVPW010008162">
    <property type="protein sequence ID" value="CAG8590608.1"/>
    <property type="molecule type" value="Genomic_DNA"/>
</dbReference>
<sequence>MSDAYPEYIEELSIKIADYNPIGPACLILLPDSIPKCNNDIINMQNNDNWCFGWCVLGSLHLVKTNSGRNPHRIYAKYINEFNMEGILIPVPVSTPVYEKFEENNLEISLCVYEWCNQNKCLKFQYLSERRGANFKQVNLLVISKKYDLKNPRTHYCIIKDLHKLVYNHSKHNGRKYLCRFCLQVYFAEKGFNEHISNPKKCLGVNNAPQLPKVLLLEKRPDALQRFVDKLKEELEEIQANLIEPADIIMEKGDYKRHQTATECWISVHKGCKRRKEIIGPKWYNQPSISDNGIFKKTYNCSAHSDCNKKLQMGEFKTKVPLICHNFRGYDSHLLIEVVSRFASDKLKCIPENIGKYKAIDVGQFRFLDSFQHMAMVLDKLVKCLGNTLEKFPLTVKHFTEKRYSLDQIKLLIRKGVFSYDWINSWDKFKRTNLPRKKDFYSLLYQQNISKSDY</sequence>
<proteinExistence type="predicted"/>
<accession>A0ACA9MH46</accession>
<comment type="caution">
    <text evidence="1">The sequence shown here is derived from an EMBL/GenBank/DDBJ whole genome shotgun (WGS) entry which is preliminary data.</text>
</comment>
<name>A0ACA9MH46_9GLOM</name>
<keyword evidence="2" id="KW-1185">Reference proteome</keyword>
<reference evidence="1" key="1">
    <citation type="submission" date="2021-06" db="EMBL/GenBank/DDBJ databases">
        <authorList>
            <person name="Kallberg Y."/>
            <person name="Tangrot J."/>
            <person name="Rosling A."/>
        </authorList>
    </citation>
    <scope>NUCLEOTIDE SEQUENCE</scope>
    <source>
        <strain evidence="1">28 12/20/2015</strain>
    </source>
</reference>
<gene>
    <name evidence="1" type="ORF">SPELUC_LOCUS6731</name>
</gene>
<organism evidence="1 2">
    <name type="scientific">Cetraspora pellucida</name>
    <dbReference type="NCBI Taxonomy" id="1433469"/>
    <lineage>
        <taxon>Eukaryota</taxon>
        <taxon>Fungi</taxon>
        <taxon>Fungi incertae sedis</taxon>
        <taxon>Mucoromycota</taxon>
        <taxon>Glomeromycotina</taxon>
        <taxon>Glomeromycetes</taxon>
        <taxon>Diversisporales</taxon>
        <taxon>Gigasporaceae</taxon>
        <taxon>Cetraspora</taxon>
    </lineage>
</organism>
<evidence type="ECO:0000313" key="1">
    <source>
        <dbReference type="EMBL" id="CAG8590608.1"/>
    </source>
</evidence>
<feature type="non-terminal residue" evidence="1">
    <location>
        <position position="1"/>
    </location>
</feature>
<evidence type="ECO:0000313" key="2">
    <source>
        <dbReference type="Proteomes" id="UP000789366"/>
    </source>
</evidence>
<dbReference type="Proteomes" id="UP000789366">
    <property type="component" value="Unassembled WGS sequence"/>
</dbReference>